<keyword evidence="1" id="KW-0812">Transmembrane</keyword>
<dbReference type="AlphaFoldDB" id="A7ER64"/>
<protein>
    <submittedName>
        <fullName evidence="2">Uncharacterized protein</fullName>
    </submittedName>
</protein>
<gene>
    <name evidence="2" type="ORF">SS1G_07817</name>
</gene>
<dbReference type="GeneID" id="5487314"/>
<keyword evidence="1" id="KW-1133">Transmembrane helix</keyword>
<feature type="transmembrane region" description="Helical" evidence="1">
    <location>
        <begin position="38"/>
        <end position="63"/>
    </location>
</feature>
<keyword evidence="1" id="KW-0472">Membrane</keyword>
<evidence type="ECO:0000313" key="2">
    <source>
        <dbReference type="EMBL" id="EDN91956.1"/>
    </source>
</evidence>
<evidence type="ECO:0000313" key="3">
    <source>
        <dbReference type="Proteomes" id="UP000001312"/>
    </source>
</evidence>
<proteinExistence type="predicted"/>
<name>A7ER64_SCLS1</name>
<dbReference type="InParanoid" id="A7ER64"/>
<dbReference type="Proteomes" id="UP000001312">
    <property type="component" value="Unassembled WGS sequence"/>
</dbReference>
<evidence type="ECO:0000256" key="1">
    <source>
        <dbReference type="SAM" id="Phobius"/>
    </source>
</evidence>
<dbReference type="KEGG" id="ssl:SS1G_07817"/>
<accession>A7ER64</accession>
<dbReference type="EMBL" id="CH476630">
    <property type="protein sequence ID" value="EDN91956.1"/>
    <property type="molecule type" value="Genomic_DNA"/>
</dbReference>
<organism evidence="2 3">
    <name type="scientific">Sclerotinia sclerotiorum (strain ATCC 18683 / 1980 / Ss-1)</name>
    <name type="common">White mold</name>
    <name type="synonym">Whetzelinia sclerotiorum</name>
    <dbReference type="NCBI Taxonomy" id="665079"/>
    <lineage>
        <taxon>Eukaryota</taxon>
        <taxon>Fungi</taxon>
        <taxon>Dikarya</taxon>
        <taxon>Ascomycota</taxon>
        <taxon>Pezizomycotina</taxon>
        <taxon>Leotiomycetes</taxon>
        <taxon>Helotiales</taxon>
        <taxon>Sclerotiniaceae</taxon>
        <taxon>Sclerotinia</taxon>
    </lineage>
</organism>
<sequence>MTTNLLNRSHHFTTVLLLSLVGIVPEYSHEPPFFYKAAYVLCVPVMVLICIFVVCLCFTNGFLIHYHH</sequence>
<dbReference type="RefSeq" id="XP_001591192.1">
    <property type="nucleotide sequence ID" value="XM_001591142.1"/>
</dbReference>
<reference evidence="3" key="1">
    <citation type="journal article" date="2011" name="PLoS Genet.">
        <title>Genomic analysis of the necrotrophic fungal pathogens Sclerotinia sclerotiorum and Botrytis cinerea.</title>
        <authorList>
            <person name="Amselem J."/>
            <person name="Cuomo C.A."/>
            <person name="van Kan J.A."/>
            <person name="Viaud M."/>
            <person name="Benito E.P."/>
            <person name="Couloux A."/>
            <person name="Coutinho P.M."/>
            <person name="de Vries R.P."/>
            <person name="Dyer P.S."/>
            <person name="Fillinger S."/>
            <person name="Fournier E."/>
            <person name="Gout L."/>
            <person name="Hahn M."/>
            <person name="Kohn L."/>
            <person name="Lapalu N."/>
            <person name="Plummer K.M."/>
            <person name="Pradier J.M."/>
            <person name="Quevillon E."/>
            <person name="Sharon A."/>
            <person name="Simon A."/>
            <person name="ten Have A."/>
            <person name="Tudzynski B."/>
            <person name="Tudzynski P."/>
            <person name="Wincker P."/>
            <person name="Andrew M."/>
            <person name="Anthouard V."/>
            <person name="Beever R.E."/>
            <person name="Beffa R."/>
            <person name="Benoit I."/>
            <person name="Bouzid O."/>
            <person name="Brault B."/>
            <person name="Chen Z."/>
            <person name="Choquer M."/>
            <person name="Collemare J."/>
            <person name="Cotton P."/>
            <person name="Danchin E.G."/>
            <person name="Da Silva C."/>
            <person name="Gautier A."/>
            <person name="Giraud C."/>
            <person name="Giraud T."/>
            <person name="Gonzalez C."/>
            <person name="Grossetete S."/>
            <person name="Guldener U."/>
            <person name="Henrissat B."/>
            <person name="Howlett B.J."/>
            <person name="Kodira C."/>
            <person name="Kretschmer M."/>
            <person name="Lappartient A."/>
            <person name="Leroch M."/>
            <person name="Levis C."/>
            <person name="Mauceli E."/>
            <person name="Neuveglise C."/>
            <person name="Oeser B."/>
            <person name="Pearson M."/>
            <person name="Poulain J."/>
            <person name="Poussereau N."/>
            <person name="Quesneville H."/>
            <person name="Rascle C."/>
            <person name="Schumacher J."/>
            <person name="Segurens B."/>
            <person name="Sexton A."/>
            <person name="Silva E."/>
            <person name="Sirven C."/>
            <person name="Soanes D.M."/>
            <person name="Talbot N.J."/>
            <person name="Templeton M."/>
            <person name="Yandava C."/>
            <person name="Yarden O."/>
            <person name="Zeng Q."/>
            <person name="Rollins J.A."/>
            <person name="Lebrun M.H."/>
            <person name="Dickman M."/>
        </authorList>
    </citation>
    <scope>NUCLEOTIDE SEQUENCE [LARGE SCALE GENOMIC DNA]</scope>
    <source>
        <strain evidence="3">ATCC 18683 / 1980 / Ss-1</strain>
    </source>
</reference>
<keyword evidence="3" id="KW-1185">Reference proteome</keyword>